<name>A0A1G6Z2Z9_9ACTN</name>
<dbReference type="Proteomes" id="UP000198546">
    <property type="component" value="Chromosome i"/>
</dbReference>
<evidence type="ECO:0000256" key="1">
    <source>
        <dbReference type="SAM" id="Phobius"/>
    </source>
</evidence>
<accession>A0A1G6Z2Z9</accession>
<keyword evidence="1" id="KW-0812">Transmembrane</keyword>
<keyword evidence="3" id="KW-1185">Reference proteome</keyword>
<evidence type="ECO:0000313" key="2">
    <source>
        <dbReference type="EMBL" id="SDD96988.1"/>
    </source>
</evidence>
<keyword evidence="1" id="KW-0472">Membrane</keyword>
<dbReference type="EMBL" id="LT629688">
    <property type="protein sequence ID" value="SDD96988.1"/>
    <property type="molecule type" value="Genomic_DNA"/>
</dbReference>
<dbReference type="AlphaFoldDB" id="A0A1G6Z2Z9"/>
<dbReference type="STRING" id="675864.SAMN04489747_2173"/>
<gene>
    <name evidence="2" type="ORF">SAMN04489747_2173</name>
</gene>
<feature type="transmembrane region" description="Helical" evidence="1">
    <location>
        <begin position="20"/>
        <end position="38"/>
    </location>
</feature>
<reference evidence="2 3" key="1">
    <citation type="submission" date="2016-10" db="EMBL/GenBank/DDBJ databases">
        <authorList>
            <person name="de Groot N.N."/>
        </authorList>
    </citation>
    <scope>NUCLEOTIDE SEQUENCE [LARGE SCALE GENOMIC DNA]</scope>
    <source>
        <strain evidence="2 3">MON 2.2</strain>
    </source>
</reference>
<protein>
    <submittedName>
        <fullName evidence="2">Uncharacterized protein</fullName>
    </submittedName>
</protein>
<keyword evidence="1" id="KW-1133">Transmembrane helix</keyword>
<proteinExistence type="predicted"/>
<evidence type="ECO:0000313" key="3">
    <source>
        <dbReference type="Proteomes" id="UP000198546"/>
    </source>
</evidence>
<sequence>MSRVLDQPTRPPRNRRTAPVLAAACVCAAVVGLVWFVLDRGLGFGSSTDPPVVQRAGGSTLIAAAEEPETYMLALAGGVLTRTERGCLAFDVGDAGGVTVLQLPFGTVLTDDGRSVVVPDHGTVHLGDTFTAGGGFGRSVDAYLPEECRGGSSLFVWQ</sequence>
<organism evidence="2 3">
    <name type="scientific">Auraticoccus monumenti</name>
    <dbReference type="NCBI Taxonomy" id="675864"/>
    <lineage>
        <taxon>Bacteria</taxon>
        <taxon>Bacillati</taxon>
        <taxon>Actinomycetota</taxon>
        <taxon>Actinomycetes</taxon>
        <taxon>Propionibacteriales</taxon>
        <taxon>Propionibacteriaceae</taxon>
        <taxon>Auraticoccus</taxon>
    </lineage>
</organism>